<keyword evidence="2" id="KW-1185">Reference proteome</keyword>
<dbReference type="EMBL" id="JARBHB010000005">
    <property type="protein sequence ID" value="KAJ8883730.1"/>
    <property type="molecule type" value="Genomic_DNA"/>
</dbReference>
<reference evidence="1 2" key="1">
    <citation type="submission" date="2023-02" db="EMBL/GenBank/DDBJ databases">
        <title>LHISI_Scaffold_Assembly.</title>
        <authorList>
            <person name="Stuart O.P."/>
            <person name="Cleave R."/>
            <person name="Magrath M.J.L."/>
            <person name="Mikheyev A.S."/>
        </authorList>
    </citation>
    <scope>NUCLEOTIDE SEQUENCE [LARGE SCALE GENOMIC DNA]</scope>
    <source>
        <strain evidence="1">Daus_M_001</strain>
        <tissue evidence="1">Leg muscle</tissue>
    </source>
</reference>
<protein>
    <submittedName>
        <fullName evidence="1">Uncharacterized protein</fullName>
    </submittedName>
</protein>
<gene>
    <name evidence="1" type="ORF">PR048_015584</name>
</gene>
<dbReference type="Proteomes" id="UP001159363">
    <property type="component" value="Chromosome 4"/>
</dbReference>
<name>A0ABQ9HHI4_9NEOP</name>
<comment type="caution">
    <text evidence="1">The sequence shown here is derived from an EMBL/GenBank/DDBJ whole genome shotgun (WGS) entry which is preliminary data.</text>
</comment>
<proteinExistence type="predicted"/>
<organism evidence="1 2">
    <name type="scientific">Dryococelus australis</name>
    <dbReference type="NCBI Taxonomy" id="614101"/>
    <lineage>
        <taxon>Eukaryota</taxon>
        <taxon>Metazoa</taxon>
        <taxon>Ecdysozoa</taxon>
        <taxon>Arthropoda</taxon>
        <taxon>Hexapoda</taxon>
        <taxon>Insecta</taxon>
        <taxon>Pterygota</taxon>
        <taxon>Neoptera</taxon>
        <taxon>Polyneoptera</taxon>
        <taxon>Phasmatodea</taxon>
        <taxon>Verophasmatodea</taxon>
        <taxon>Anareolatae</taxon>
        <taxon>Phasmatidae</taxon>
        <taxon>Eurycanthinae</taxon>
        <taxon>Dryococelus</taxon>
    </lineage>
</organism>
<dbReference type="InterPro" id="IPR050863">
    <property type="entry name" value="CenT-Element_Derived"/>
</dbReference>
<dbReference type="PANTHER" id="PTHR19303:SF73">
    <property type="entry name" value="PROTEIN PDC2"/>
    <property type="match status" value="1"/>
</dbReference>
<evidence type="ECO:0000313" key="1">
    <source>
        <dbReference type="EMBL" id="KAJ8883730.1"/>
    </source>
</evidence>
<sequence length="647" mass="72349">MHSLSPMPGEHVGRATGRGAIDKRSIVVCVAFSTWVTQTHPLHGRIPPNRYTHAGTELSFSSYKPVPLPQPHCCRALTEGMTKNNDISTSHQSCPTEPDCRGRNSTQQRFCLHCCTSRQVGLCRRVDEEAGRRELLSVRKWKVVVDLFSIWVGQWFPEVVYVLTRLMELKYKGEEISKNAKQITMTLTESELLGGLQKVEEGRRVEMPIVVPPLPQTITAVQEVISSGALCGCAIAALRGAVQVYSSPAPQHANCRAQSLRHGVNELTHQPTQTSGYDQPGVDWPGLGGRKSHQDPQTEAPHTCIKKEIRLTRPLWRPTLILLYSRDFFDDHIYCLFPFLTYFGGIKTHPSQAVSVQFQTFSSVSDLAGGDVIMRARISNICIQLTGMSKASVQWCYCCSGSLVGLDQKRKSLDLATKLKIIEECENTAKSFDYLVLQKCAQGIPVEGPMLKAKAAQLLLSESIHNDVVSSWQPILASILNKLEHFKIFNADELGMFYNLLSEMTLAMRNYPCKGGKRSKEIFTLLLCANMDGDDKRKPFVIGKSIPTLSKLFKQWLHSFDVKTGVKNHKVLFELQPLDQGVFNLLKRELHTMLVNAVMKKLAAGKTICKWNVIEAIKAIAKIVFEMIAACFRHAGYKKNLAKIELP</sequence>
<accession>A0ABQ9HHI4</accession>
<dbReference type="PANTHER" id="PTHR19303">
    <property type="entry name" value="TRANSPOSON"/>
    <property type="match status" value="1"/>
</dbReference>
<evidence type="ECO:0000313" key="2">
    <source>
        <dbReference type="Proteomes" id="UP001159363"/>
    </source>
</evidence>